<reference evidence="10 11" key="1">
    <citation type="journal article" date="2016" name="Mol. Biol. Evol.">
        <title>Comparative Genomics of Early-Diverging Mushroom-Forming Fungi Provides Insights into the Origins of Lignocellulose Decay Capabilities.</title>
        <authorList>
            <person name="Nagy L.G."/>
            <person name="Riley R."/>
            <person name="Tritt A."/>
            <person name="Adam C."/>
            <person name="Daum C."/>
            <person name="Floudas D."/>
            <person name="Sun H."/>
            <person name="Yadav J.S."/>
            <person name="Pangilinan J."/>
            <person name="Larsson K.H."/>
            <person name="Matsuura K."/>
            <person name="Barry K."/>
            <person name="Labutti K."/>
            <person name="Kuo R."/>
            <person name="Ohm R.A."/>
            <person name="Bhattacharya S.S."/>
            <person name="Shirouzu T."/>
            <person name="Yoshinaga Y."/>
            <person name="Martin F.M."/>
            <person name="Grigoriev I.V."/>
            <person name="Hibbett D.S."/>
        </authorList>
    </citation>
    <scope>NUCLEOTIDE SEQUENCE [LARGE SCALE GENOMIC DNA]</scope>
    <source>
        <strain evidence="10 11">HHB12029</strain>
    </source>
</reference>
<sequence>MSYYPDNRGQDGGRYEMTNFNAASRSYDNLTANPDSTAAFYDEISNVQDLIRTFNANILKISELHTRSLNGMDETAQKRSAGQLEELMDETSGLSNELKRRIKTLQAQRRTGADAQARAQQIDFVKSKFVESIQGYQQVEREYRQKYRQRIERQMKIVKPDATPEEIKAAAESDDAQVFTQELLNSNRLGESRAAYREVQERHANIKKIEKTLTELAQLFNDMSLAVEQQQDTIDVIHNNALNIDTDVETGLKHTETAVKSARGARSKRWWLFWIVVVIVLIIILIIVVQLHPWAK</sequence>
<protein>
    <submittedName>
        <fullName evidence="10">Syntaxin-like protein</fullName>
    </submittedName>
</protein>
<accession>A0A165F3K4</accession>
<evidence type="ECO:0000313" key="10">
    <source>
        <dbReference type="EMBL" id="KZV88310.1"/>
    </source>
</evidence>
<dbReference type="SMART" id="SM00503">
    <property type="entry name" value="SynN"/>
    <property type="match status" value="1"/>
</dbReference>
<evidence type="ECO:0000256" key="1">
    <source>
        <dbReference type="ARBA" id="ARBA00004211"/>
    </source>
</evidence>
<keyword evidence="5" id="KW-0175">Coiled coil</keyword>
<dbReference type="GO" id="GO:0006887">
    <property type="term" value="P:exocytosis"/>
    <property type="evidence" value="ECO:0007669"/>
    <property type="project" value="TreeGrafter"/>
</dbReference>
<dbReference type="AlphaFoldDB" id="A0A165F3K4"/>
<comment type="subcellular location">
    <subcellularLocation>
        <location evidence="1">Membrane</location>
        <topology evidence="1">Single-pass type IV membrane protein</topology>
    </subcellularLocation>
</comment>
<dbReference type="FunFam" id="1.20.58.70:FF:000008">
    <property type="entry name" value="Syntaxin family protein"/>
    <property type="match status" value="1"/>
</dbReference>
<evidence type="ECO:0000313" key="11">
    <source>
        <dbReference type="Proteomes" id="UP000077266"/>
    </source>
</evidence>
<keyword evidence="6 8" id="KW-0472">Membrane</keyword>
<dbReference type="Pfam" id="PF00804">
    <property type="entry name" value="Syntaxin"/>
    <property type="match status" value="1"/>
</dbReference>
<organism evidence="10 11">
    <name type="scientific">Exidia glandulosa HHB12029</name>
    <dbReference type="NCBI Taxonomy" id="1314781"/>
    <lineage>
        <taxon>Eukaryota</taxon>
        <taxon>Fungi</taxon>
        <taxon>Dikarya</taxon>
        <taxon>Basidiomycota</taxon>
        <taxon>Agaricomycotina</taxon>
        <taxon>Agaricomycetes</taxon>
        <taxon>Auriculariales</taxon>
        <taxon>Exidiaceae</taxon>
        <taxon>Exidia</taxon>
    </lineage>
</organism>
<proteinExistence type="inferred from homology"/>
<dbReference type="GO" id="GO:0005484">
    <property type="term" value="F:SNAP receptor activity"/>
    <property type="evidence" value="ECO:0007669"/>
    <property type="project" value="InterPro"/>
</dbReference>
<dbReference type="CDD" id="cd15849">
    <property type="entry name" value="SNARE_Sso1"/>
    <property type="match status" value="1"/>
</dbReference>
<name>A0A165F3K4_EXIGL</name>
<dbReference type="PANTHER" id="PTHR19957">
    <property type="entry name" value="SYNTAXIN"/>
    <property type="match status" value="1"/>
</dbReference>
<feature type="domain" description="T-SNARE coiled-coil homology" evidence="9">
    <location>
        <begin position="196"/>
        <end position="258"/>
    </location>
</feature>
<dbReference type="EMBL" id="KV426103">
    <property type="protein sequence ID" value="KZV88310.1"/>
    <property type="molecule type" value="Genomic_DNA"/>
</dbReference>
<dbReference type="InterPro" id="IPR006012">
    <property type="entry name" value="Syntaxin/epimorphin_CS"/>
</dbReference>
<dbReference type="PROSITE" id="PS00914">
    <property type="entry name" value="SYNTAXIN"/>
    <property type="match status" value="1"/>
</dbReference>
<evidence type="ECO:0000256" key="6">
    <source>
        <dbReference type="ARBA" id="ARBA00023136"/>
    </source>
</evidence>
<dbReference type="GO" id="GO:0000149">
    <property type="term" value="F:SNARE binding"/>
    <property type="evidence" value="ECO:0007669"/>
    <property type="project" value="TreeGrafter"/>
</dbReference>
<dbReference type="GO" id="GO:0048278">
    <property type="term" value="P:vesicle docking"/>
    <property type="evidence" value="ECO:0007669"/>
    <property type="project" value="TreeGrafter"/>
</dbReference>
<evidence type="ECO:0000256" key="7">
    <source>
        <dbReference type="RuleBase" id="RU003858"/>
    </source>
</evidence>
<dbReference type="InterPro" id="IPR006011">
    <property type="entry name" value="Syntaxin_N"/>
</dbReference>
<evidence type="ECO:0000256" key="5">
    <source>
        <dbReference type="ARBA" id="ARBA00023054"/>
    </source>
</evidence>
<dbReference type="InterPro" id="IPR000727">
    <property type="entry name" value="T_SNARE_dom"/>
</dbReference>
<dbReference type="GO" id="GO:0031201">
    <property type="term" value="C:SNARE complex"/>
    <property type="evidence" value="ECO:0007669"/>
    <property type="project" value="TreeGrafter"/>
</dbReference>
<evidence type="ECO:0000256" key="3">
    <source>
        <dbReference type="ARBA" id="ARBA00022692"/>
    </source>
</evidence>
<evidence type="ECO:0000256" key="2">
    <source>
        <dbReference type="ARBA" id="ARBA00009063"/>
    </source>
</evidence>
<dbReference type="GO" id="GO:0006906">
    <property type="term" value="P:vesicle fusion"/>
    <property type="evidence" value="ECO:0007669"/>
    <property type="project" value="TreeGrafter"/>
</dbReference>
<evidence type="ECO:0000256" key="8">
    <source>
        <dbReference type="SAM" id="Phobius"/>
    </source>
</evidence>
<dbReference type="SMART" id="SM00397">
    <property type="entry name" value="t_SNARE"/>
    <property type="match status" value="1"/>
</dbReference>
<dbReference type="Proteomes" id="UP000077266">
    <property type="component" value="Unassembled WGS sequence"/>
</dbReference>
<dbReference type="InterPro" id="IPR010989">
    <property type="entry name" value="SNARE"/>
</dbReference>
<dbReference type="OrthoDB" id="10255013at2759"/>
<dbReference type="GO" id="GO:0005886">
    <property type="term" value="C:plasma membrane"/>
    <property type="evidence" value="ECO:0007669"/>
    <property type="project" value="TreeGrafter"/>
</dbReference>
<dbReference type="GO" id="GO:0006886">
    <property type="term" value="P:intracellular protein transport"/>
    <property type="evidence" value="ECO:0007669"/>
    <property type="project" value="InterPro"/>
</dbReference>
<dbReference type="Gene3D" id="1.20.58.70">
    <property type="match status" value="1"/>
</dbReference>
<dbReference type="Pfam" id="PF05739">
    <property type="entry name" value="SNARE"/>
    <property type="match status" value="1"/>
</dbReference>
<gene>
    <name evidence="10" type="ORF">EXIGLDRAFT_679110</name>
</gene>
<feature type="transmembrane region" description="Helical" evidence="8">
    <location>
        <begin position="270"/>
        <end position="291"/>
    </location>
</feature>
<dbReference type="GO" id="GO:0012505">
    <property type="term" value="C:endomembrane system"/>
    <property type="evidence" value="ECO:0007669"/>
    <property type="project" value="TreeGrafter"/>
</dbReference>
<dbReference type="SUPFAM" id="SSF47661">
    <property type="entry name" value="t-snare proteins"/>
    <property type="match status" value="1"/>
</dbReference>
<keyword evidence="11" id="KW-1185">Reference proteome</keyword>
<dbReference type="FunCoup" id="A0A165F3K4">
    <property type="interactions" value="222"/>
</dbReference>
<dbReference type="InParanoid" id="A0A165F3K4"/>
<dbReference type="PROSITE" id="PS50192">
    <property type="entry name" value="T_SNARE"/>
    <property type="match status" value="1"/>
</dbReference>
<keyword evidence="3 8" id="KW-0812">Transmembrane</keyword>
<evidence type="ECO:0000259" key="9">
    <source>
        <dbReference type="PROSITE" id="PS50192"/>
    </source>
</evidence>
<evidence type="ECO:0000256" key="4">
    <source>
        <dbReference type="ARBA" id="ARBA00022989"/>
    </source>
</evidence>
<dbReference type="STRING" id="1314781.A0A165F3K4"/>
<comment type="similarity">
    <text evidence="2 7">Belongs to the syntaxin family.</text>
</comment>
<dbReference type="InterPro" id="IPR045242">
    <property type="entry name" value="Syntaxin"/>
</dbReference>
<keyword evidence="4 8" id="KW-1133">Transmembrane helix</keyword>
<dbReference type="PANTHER" id="PTHR19957:SF307">
    <property type="entry name" value="PROTEIN SSO1-RELATED"/>
    <property type="match status" value="1"/>
</dbReference>